<sequence>MAANSILQTANRADAKGLSPTFSDLSIVSFPLDKLAIRLIHTAGQVGLPSPDSPYNELPSSFTQQARNAFANLAACLATGGATPNDVVKITIFVVDLELSMRDVLVEVITDFFRTRESNGQQEQQHAPPSSLIGVASLAHPDFKIEVEASAVISTTTG</sequence>
<dbReference type="Proteomes" id="UP000030651">
    <property type="component" value="Unassembled WGS sequence"/>
</dbReference>
<dbReference type="InterPro" id="IPR006175">
    <property type="entry name" value="YjgF/YER057c/UK114"/>
</dbReference>
<dbReference type="InterPro" id="IPR035959">
    <property type="entry name" value="RutC-like_sf"/>
</dbReference>
<dbReference type="RefSeq" id="XP_007831862.1">
    <property type="nucleotide sequence ID" value="XM_007833671.1"/>
</dbReference>
<dbReference type="AlphaFoldDB" id="W3XB14"/>
<dbReference type="Gene3D" id="3.30.1330.40">
    <property type="entry name" value="RutC-like"/>
    <property type="match status" value="1"/>
</dbReference>
<dbReference type="GO" id="GO:0005829">
    <property type="term" value="C:cytosol"/>
    <property type="evidence" value="ECO:0007669"/>
    <property type="project" value="TreeGrafter"/>
</dbReference>
<gene>
    <name evidence="2" type="ORF">PFICI_05090</name>
</gene>
<reference evidence="3" key="1">
    <citation type="journal article" date="2015" name="BMC Genomics">
        <title>Genomic and transcriptomic analysis of the endophytic fungus Pestalotiopsis fici reveals its lifestyle and high potential for synthesis of natural products.</title>
        <authorList>
            <person name="Wang X."/>
            <person name="Zhang X."/>
            <person name="Liu L."/>
            <person name="Xiang M."/>
            <person name="Wang W."/>
            <person name="Sun X."/>
            <person name="Che Y."/>
            <person name="Guo L."/>
            <person name="Liu G."/>
            <person name="Guo L."/>
            <person name="Wang C."/>
            <person name="Yin W.B."/>
            <person name="Stadler M."/>
            <person name="Zhang X."/>
            <person name="Liu X."/>
        </authorList>
    </citation>
    <scope>NUCLEOTIDE SEQUENCE [LARGE SCALE GENOMIC DNA]</scope>
    <source>
        <strain evidence="3">W106-1 / CGMCC3.15140</strain>
    </source>
</reference>
<organism evidence="2 3">
    <name type="scientific">Pestalotiopsis fici (strain W106-1 / CGMCC3.15140)</name>
    <dbReference type="NCBI Taxonomy" id="1229662"/>
    <lineage>
        <taxon>Eukaryota</taxon>
        <taxon>Fungi</taxon>
        <taxon>Dikarya</taxon>
        <taxon>Ascomycota</taxon>
        <taxon>Pezizomycotina</taxon>
        <taxon>Sordariomycetes</taxon>
        <taxon>Xylariomycetidae</taxon>
        <taxon>Amphisphaeriales</taxon>
        <taxon>Sporocadaceae</taxon>
        <taxon>Pestalotiopsis</taxon>
    </lineage>
</organism>
<dbReference type="CDD" id="cd00448">
    <property type="entry name" value="YjgF_YER057c_UK114_family"/>
    <property type="match status" value="1"/>
</dbReference>
<comment type="similarity">
    <text evidence="1">Belongs to the RutC family.</text>
</comment>
<protein>
    <recommendedName>
        <fullName evidence="4">YjgF-like protein</fullName>
    </recommendedName>
</protein>
<name>W3XB14_PESFW</name>
<dbReference type="GO" id="GO:0019239">
    <property type="term" value="F:deaminase activity"/>
    <property type="evidence" value="ECO:0007669"/>
    <property type="project" value="TreeGrafter"/>
</dbReference>
<evidence type="ECO:0000313" key="2">
    <source>
        <dbReference type="EMBL" id="ETS83214.1"/>
    </source>
</evidence>
<dbReference type="SUPFAM" id="SSF55298">
    <property type="entry name" value="YjgF-like"/>
    <property type="match status" value="1"/>
</dbReference>
<dbReference type="PANTHER" id="PTHR11803">
    <property type="entry name" value="2-IMINOBUTANOATE/2-IMINOPROPANOATE DEAMINASE RIDA"/>
    <property type="match status" value="1"/>
</dbReference>
<dbReference type="OMA" id="NARVIHT"/>
<proteinExistence type="inferred from homology"/>
<evidence type="ECO:0008006" key="4">
    <source>
        <dbReference type="Google" id="ProtNLM"/>
    </source>
</evidence>
<dbReference type="PANTHER" id="PTHR11803:SF58">
    <property type="entry name" value="PROTEIN HMF1-RELATED"/>
    <property type="match status" value="1"/>
</dbReference>
<dbReference type="OrthoDB" id="309640at2759"/>
<dbReference type="Pfam" id="PF01042">
    <property type="entry name" value="Ribonuc_L-PSP"/>
    <property type="match status" value="1"/>
</dbReference>
<dbReference type="eggNOG" id="ENOG502TBKZ">
    <property type="taxonomic scope" value="Eukaryota"/>
</dbReference>
<evidence type="ECO:0000313" key="3">
    <source>
        <dbReference type="Proteomes" id="UP000030651"/>
    </source>
</evidence>
<evidence type="ECO:0000256" key="1">
    <source>
        <dbReference type="ARBA" id="ARBA00010552"/>
    </source>
</evidence>
<dbReference type="GeneID" id="19270103"/>
<keyword evidence="3" id="KW-1185">Reference proteome</keyword>
<dbReference type="InParanoid" id="W3XB14"/>
<accession>W3XB14</accession>
<dbReference type="EMBL" id="KI912111">
    <property type="protein sequence ID" value="ETS83214.1"/>
    <property type="molecule type" value="Genomic_DNA"/>
</dbReference>
<dbReference type="HOGENOM" id="CLU_100715_4_4_1"/>
<dbReference type="KEGG" id="pfy:PFICI_05090"/>